<evidence type="ECO:0000256" key="1">
    <source>
        <dbReference type="SAM" id="SignalP"/>
    </source>
</evidence>
<keyword evidence="4" id="KW-1185">Reference proteome</keyword>
<dbReference type="CDD" id="cd05379">
    <property type="entry name" value="CAP_bacterial"/>
    <property type="match status" value="1"/>
</dbReference>
<gene>
    <name evidence="3" type="ORF">GM658_26340</name>
</gene>
<evidence type="ECO:0000259" key="2">
    <source>
        <dbReference type="Pfam" id="PF00188"/>
    </source>
</evidence>
<dbReference type="SUPFAM" id="SSF55797">
    <property type="entry name" value="PR-1-like"/>
    <property type="match status" value="1"/>
</dbReference>
<dbReference type="Proteomes" id="UP000472320">
    <property type="component" value="Unassembled WGS sequence"/>
</dbReference>
<evidence type="ECO:0000313" key="4">
    <source>
        <dbReference type="Proteomes" id="UP000472320"/>
    </source>
</evidence>
<proteinExistence type="predicted"/>
<dbReference type="PANTHER" id="PTHR31157">
    <property type="entry name" value="SCP DOMAIN-CONTAINING PROTEIN"/>
    <property type="match status" value="1"/>
</dbReference>
<comment type="caution">
    <text evidence="3">The sequence shown here is derived from an EMBL/GenBank/DDBJ whole genome shotgun (WGS) entry which is preliminary data.</text>
</comment>
<feature type="domain" description="SCP" evidence="2">
    <location>
        <begin position="151"/>
        <end position="278"/>
    </location>
</feature>
<name>A0A6L6QP48_9BURK</name>
<organism evidence="3 4">
    <name type="scientific">Massilia eburnea</name>
    <dbReference type="NCBI Taxonomy" id="1776165"/>
    <lineage>
        <taxon>Bacteria</taxon>
        <taxon>Pseudomonadati</taxon>
        <taxon>Pseudomonadota</taxon>
        <taxon>Betaproteobacteria</taxon>
        <taxon>Burkholderiales</taxon>
        <taxon>Oxalobacteraceae</taxon>
        <taxon>Telluria group</taxon>
        <taxon>Massilia</taxon>
    </lineage>
</organism>
<dbReference type="InterPro" id="IPR014044">
    <property type="entry name" value="CAP_dom"/>
</dbReference>
<dbReference type="AlphaFoldDB" id="A0A6L6QP48"/>
<reference evidence="3 4" key="1">
    <citation type="submission" date="2019-11" db="EMBL/GenBank/DDBJ databases">
        <title>Type strains purchased from KCTC, JCM and DSMZ.</title>
        <authorList>
            <person name="Lu H."/>
        </authorList>
    </citation>
    <scope>NUCLEOTIDE SEQUENCE [LARGE SCALE GENOMIC DNA]</scope>
    <source>
        <strain evidence="3 4">JCM 31587</strain>
    </source>
</reference>
<dbReference type="RefSeq" id="WP_155457087.1">
    <property type="nucleotide sequence ID" value="NZ_WNKX01000034.1"/>
</dbReference>
<dbReference type="InterPro" id="IPR035940">
    <property type="entry name" value="CAP_sf"/>
</dbReference>
<dbReference type="EMBL" id="WNKX01000034">
    <property type="protein sequence ID" value="MTW14139.1"/>
    <property type="molecule type" value="Genomic_DNA"/>
</dbReference>
<dbReference type="Pfam" id="PF00188">
    <property type="entry name" value="CAP"/>
    <property type="match status" value="1"/>
</dbReference>
<keyword evidence="1" id="KW-0732">Signal</keyword>
<feature type="signal peptide" evidence="1">
    <location>
        <begin position="1"/>
        <end position="20"/>
    </location>
</feature>
<dbReference type="PANTHER" id="PTHR31157:SF1">
    <property type="entry name" value="SCP DOMAIN-CONTAINING PROTEIN"/>
    <property type="match status" value="1"/>
</dbReference>
<protein>
    <submittedName>
        <fullName evidence="3">CAP domain-containing protein</fullName>
    </submittedName>
</protein>
<dbReference type="OrthoDB" id="68195at2"/>
<evidence type="ECO:0000313" key="3">
    <source>
        <dbReference type="EMBL" id="MTW14139.1"/>
    </source>
</evidence>
<dbReference type="Gene3D" id="3.40.33.10">
    <property type="entry name" value="CAP"/>
    <property type="match status" value="1"/>
</dbReference>
<feature type="chain" id="PRO_5027050644" evidence="1">
    <location>
        <begin position="21"/>
        <end position="282"/>
    </location>
</feature>
<accession>A0A6L6QP48</accession>
<sequence>MKRLAILAIACASHILPARASDAEQLAAMVNAWRAAPATCQGRQRPAVPVLAPHRLLSQLALRPGTILLAALDQAGYDPEVADAVSVEGPGEARAAFDALRETYCATLGSTRYRDIGAHKAGNEWTIVLAAPAPNPVLLLPDAASAAQEVLDATNAARAVGRQCGDTWMAAAPPVAWNARLAAAALAHSEDMAQQSYFSHVDRRRQEAPQRVEAQGYSWRNVAENISRGQNSAQEAVNGWINSPGHCHNLMNPRFTEMGAGLAIHQARHPTAYWTQVFGTPR</sequence>